<name>A0AAI9TL14_PENTH</name>
<reference evidence="3" key="1">
    <citation type="submission" date="2015-06" db="EMBL/GenBank/DDBJ databases">
        <authorList>
            <person name="Nguyen H."/>
        </authorList>
    </citation>
    <scope>NUCLEOTIDE SEQUENCE</scope>
    <source>
        <strain evidence="3">DAOM 180753</strain>
    </source>
</reference>
<feature type="transmembrane region" description="Helical" evidence="2">
    <location>
        <begin position="615"/>
        <end position="640"/>
    </location>
</feature>
<proteinExistence type="predicted"/>
<keyword evidence="4" id="KW-1185">Reference proteome</keyword>
<feature type="transmembrane region" description="Helical" evidence="2">
    <location>
        <begin position="190"/>
        <end position="211"/>
    </location>
</feature>
<sequence length="722" mass="79651">MLPEQQPQEPDYRPNQAPSEVPGGPNVTPANGNESLLPDHQTPSKCRLVRSSFGLWVAGSYAALSSFSWIAIVYLTFRPISSHNLSYSTHKDAGYKAALKGLTIDKADELFKENEDWIQTARVLMSFVGVFSIPAASAICASAAAVYSQRRARSKRADMTIRQVMMLADRSWTNPFTYARALTPDGWKRYGSWLLAVAICVHILGFIIAPLQQIFLSSKTIKRSQLGGHIEQLFDIPSHLANDRGRINNTVVLATRDALERTSVVQPQTQLWPPGNEVCTTTYNEHCPDMTTFANISIYPDPFLAQLPNGYNTGLISQYLPRINSTTTVTPTGFPKDCGDTPGSLYFYHENVFKSSSSDYSWTVTACMPADMRQSPWSSTRDRQDFSEELYVNITYGRVSSTKHSLDGYIVKIVVNTTAGYFELPNYINGGKAGPLLEKRPNCTDSNNCQTQYSDYWRMQNPKGVYLDSHKGPLQTLTLALFGPDCFFEAWSQSKLPSQDAGSGSSDPDVCLSMAPLGGLFLNQDGLLDIRNLTSQEYPAIVHFPCGFNGAQTAEEAIHQWLAVFRQVNIGRLENAFNAAAFLANQAWMEFGNEDFSFGMNVYWDMGKDTSIPTFSVGGIVTVSILLGLYLFILMGLGFYSTRSPRWTEQLDSFAMMRIGASVADDVPLLAAAGSSHVAVLDKIPGIMGDSGLEHERIGKLALGGSAPLTGKRLYASYKWSL</sequence>
<dbReference type="Proteomes" id="UP001227192">
    <property type="component" value="Unassembled WGS sequence"/>
</dbReference>
<keyword evidence="2" id="KW-0472">Membrane</keyword>
<feature type="transmembrane region" description="Helical" evidence="2">
    <location>
        <begin position="53"/>
        <end position="77"/>
    </location>
</feature>
<reference evidence="3" key="2">
    <citation type="journal article" date="2016" name="Fungal Biol.">
        <title>Ochratoxin A production by Penicillium thymicola.</title>
        <authorList>
            <person name="Nguyen H.D.T."/>
            <person name="McMullin D.R."/>
            <person name="Ponomareva E."/>
            <person name="Riley R."/>
            <person name="Pomraning K.R."/>
            <person name="Baker S.E."/>
            <person name="Seifert K.A."/>
        </authorList>
    </citation>
    <scope>NUCLEOTIDE SEQUENCE</scope>
    <source>
        <strain evidence="3">DAOM 180753</strain>
    </source>
</reference>
<evidence type="ECO:0000313" key="4">
    <source>
        <dbReference type="Proteomes" id="UP001227192"/>
    </source>
</evidence>
<dbReference type="AlphaFoldDB" id="A0AAI9TL14"/>
<evidence type="ECO:0000256" key="2">
    <source>
        <dbReference type="SAM" id="Phobius"/>
    </source>
</evidence>
<gene>
    <name evidence="3" type="ORF">VN97_g4266</name>
</gene>
<feature type="transmembrane region" description="Helical" evidence="2">
    <location>
        <begin position="123"/>
        <end position="147"/>
    </location>
</feature>
<keyword evidence="2" id="KW-0812">Transmembrane</keyword>
<evidence type="ECO:0000313" key="3">
    <source>
        <dbReference type="EMBL" id="KAJ9489022.1"/>
    </source>
</evidence>
<evidence type="ECO:0000256" key="1">
    <source>
        <dbReference type="SAM" id="MobiDB-lite"/>
    </source>
</evidence>
<accession>A0AAI9TL14</accession>
<dbReference type="EMBL" id="LACB01000097">
    <property type="protein sequence ID" value="KAJ9489022.1"/>
    <property type="molecule type" value="Genomic_DNA"/>
</dbReference>
<protein>
    <submittedName>
        <fullName evidence="3">Uncharacterized protein</fullName>
    </submittedName>
</protein>
<feature type="region of interest" description="Disordered" evidence="1">
    <location>
        <begin position="1"/>
        <end position="41"/>
    </location>
</feature>
<comment type="caution">
    <text evidence="3">The sequence shown here is derived from an EMBL/GenBank/DDBJ whole genome shotgun (WGS) entry which is preliminary data.</text>
</comment>
<keyword evidence="2" id="KW-1133">Transmembrane helix</keyword>
<organism evidence="3 4">
    <name type="scientific">Penicillium thymicola</name>
    <dbReference type="NCBI Taxonomy" id="293382"/>
    <lineage>
        <taxon>Eukaryota</taxon>
        <taxon>Fungi</taxon>
        <taxon>Dikarya</taxon>
        <taxon>Ascomycota</taxon>
        <taxon>Pezizomycotina</taxon>
        <taxon>Eurotiomycetes</taxon>
        <taxon>Eurotiomycetidae</taxon>
        <taxon>Eurotiales</taxon>
        <taxon>Aspergillaceae</taxon>
        <taxon>Penicillium</taxon>
    </lineage>
</organism>